<dbReference type="OrthoDB" id="341531at2"/>
<dbReference type="RefSeq" id="WP_136537148.1">
    <property type="nucleotide sequence ID" value="NZ_STGY01000080.1"/>
</dbReference>
<evidence type="ECO:0000259" key="2">
    <source>
        <dbReference type="Pfam" id="PF13358"/>
    </source>
</evidence>
<comment type="caution">
    <text evidence="3">The sequence shown here is derived from an EMBL/GenBank/DDBJ whole genome shotgun (WGS) entry which is preliminary data.</text>
</comment>
<feature type="compositionally biased region" description="Basic and acidic residues" evidence="1">
    <location>
        <begin position="1"/>
        <end position="16"/>
    </location>
</feature>
<dbReference type="Gene3D" id="3.30.420.10">
    <property type="entry name" value="Ribonuclease H-like superfamily/Ribonuclease H"/>
    <property type="match status" value="1"/>
</dbReference>
<protein>
    <submittedName>
        <fullName evidence="3">IS630 family transposase</fullName>
    </submittedName>
</protein>
<dbReference type="InterPro" id="IPR038717">
    <property type="entry name" value="Tc1-like_DDE_dom"/>
</dbReference>
<reference evidence="3 4" key="2">
    <citation type="submission" date="2019-05" db="EMBL/GenBank/DDBJ databases">
        <title>Glycomyces buryatensis sp. nov.</title>
        <authorList>
            <person name="Nikitina E."/>
        </authorList>
    </citation>
    <scope>NUCLEOTIDE SEQUENCE [LARGE SCALE GENOMIC DNA]</scope>
    <source>
        <strain evidence="3 4">18</strain>
    </source>
</reference>
<accession>A0A4S8PSP9</accession>
<dbReference type="NCBIfam" id="NF033545">
    <property type="entry name" value="transpos_IS630"/>
    <property type="match status" value="1"/>
</dbReference>
<dbReference type="InterPro" id="IPR036397">
    <property type="entry name" value="RNaseH_sf"/>
</dbReference>
<reference evidence="4" key="1">
    <citation type="submission" date="2019-04" db="EMBL/GenBank/DDBJ databases">
        <title>Nocardioides xinjiangensis sp. nov.</title>
        <authorList>
            <person name="Liu S."/>
        </authorList>
    </citation>
    <scope>NUCLEOTIDE SEQUENCE [LARGE SCALE GENOMIC DNA]</scope>
    <source>
        <strain evidence="4">18</strain>
    </source>
</reference>
<dbReference type="Proteomes" id="UP000308760">
    <property type="component" value="Unassembled WGS sequence"/>
</dbReference>
<dbReference type="EMBL" id="STGY01000080">
    <property type="protein sequence ID" value="THV34370.1"/>
    <property type="molecule type" value="Genomic_DNA"/>
</dbReference>
<feature type="region of interest" description="Disordered" evidence="1">
    <location>
        <begin position="1"/>
        <end position="52"/>
    </location>
</feature>
<dbReference type="InterPro" id="IPR047655">
    <property type="entry name" value="Transpos_IS630-like"/>
</dbReference>
<evidence type="ECO:0000313" key="4">
    <source>
        <dbReference type="Proteomes" id="UP000308760"/>
    </source>
</evidence>
<evidence type="ECO:0000313" key="3">
    <source>
        <dbReference type="EMBL" id="THV34370.1"/>
    </source>
</evidence>
<organism evidence="3 4">
    <name type="scientific">Glycomyces buryatensis</name>
    <dbReference type="NCBI Taxonomy" id="2570927"/>
    <lineage>
        <taxon>Bacteria</taxon>
        <taxon>Bacillati</taxon>
        <taxon>Actinomycetota</taxon>
        <taxon>Actinomycetes</taxon>
        <taxon>Glycomycetales</taxon>
        <taxon>Glycomycetaceae</taxon>
        <taxon>Glycomyces</taxon>
    </lineage>
</organism>
<keyword evidence="4" id="KW-1185">Reference proteome</keyword>
<dbReference type="Pfam" id="PF13358">
    <property type="entry name" value="DDE_3"/>
    <property type="match status" value="1"/>
</dbReference>
<name>A0A4S8PSP9_9ACTN</name>
<evidence type="ECO:0000256" key="1">
    <source>
        <dbReference type="SAM" id="MobiDB-lite"/>
    </source>
</evidence>
<feature type="domain" description="Tc1-like transposase DDE" evidence="2">
    <location>
        <begin position="129"/>
        <end position="267"/>
    </location>
</feature>
<gene>
    <name evidence="3" type="ORF">FAB82_24255</name>
</gene>
<proteinExistence type="predicted"/>
<dbReference type="AlphaFoldDB" id="A0A4S8PSP9"/>
<sequence>MGIDRGLDSDGSHEAPPRSQAWPLPGHAAATRNTQSAPIPIPAERSPADARRTFPWRQVEHDTAGGRGEYVLPRAHINQTRCSTNKFRINSFQRPDKRAIEADPEAMCEWVEDTCPALRERARSEGAVVLFGDQVGVRSDQLSGRTWGRKGQTPVLARTGNRFGLSAMSTISTRGDLHFKVLKDKFNAEVFIALLDRLLGQFEEKIHLIVDGHSAHRAKKVREWVAERPDRIELHFLPAHAPHLNPDELVNADLKPTLADQVITDRAQMERLVRVFFHRAQKLPARFLGYFQAPHTKYTHAAG</sequence>
<dbReference type="GO" id="GO:0003676">
    <property type="term" value="F:nucleic acid binding"/>
    <property type="evidence" value="ECO:0007669"/>
    <property type="project" value="InterPro"/>
</dbReference>